<dbReference type="EMBL" id="JADIMP010000069">
    <property type="protein sequence ID" value="MBO8441653.1"/>
    <property type="molecule type" value="Genomic_DNA"/>
</dbReference>
<gene>
    <name evidence="2" type="ORF">IAA89_04395</name>
</gene>
<keyword evidence="1" id="KW-1133">Transmembrane helix</keyword>
<dbReference type="Pfam" id="PF07155">
    <property type="entry name" value="ECF-ribofla_trS"/>
    <property type="match status" value="1"/>
</dbReference>
<dbReference type="InterPro" id="IPR009825">
    <property type="entry name" value="ECF_substrate-spec-like"/>
</dbReference>
<evidence type="ECO:0000256" key="1">
    <source>
        <dbReference type="SAM" id="Phobius"/>
    </source>
</evidence>
<organism evidence="2 3">
    <name type="scientific">Candidatus Gallilactobacillus intestinavium</name>
    <dbReference type="NCBI Taxonomy" id="2840838"/>
    <lineage>
        <taxon>Bacteria</taxon>
        <taxon>Bacillati</taxon>
        <taxon>Bacillota</taxon>
        <taxon>Bacilli</taxon>
        <taxon>Lactobacillales</taxon>
        <taxon>Lactobacillaceae</taxon>
        <taxon>Lactobacillaceae incertae sedis</taxon>
        <taxon>Candidatus Gallilactobacillus</taxon>
    </lineage>
</organism>
<protein>
    <submittedName>
        <fullName evidence="2">ECF transporter S component</fullName>
    </submittedName>
</protein>
<feature type="transmembrane region" description="Helical" evidence="1">
    <location>
        <begin position="143"/>
        <end position="169"/>
    </location>
</feature>
<keyword evidence="1" id="KW-0472">Membrane</keyword>
<evidence type="ECO:0000313" key="3">
    <source>
        <dbReference type="Proteomes" id="UP000823614"/>
    </source>
</evidence>
<feature type="transmembrane region" description="Helical" evidence="1">
    <location>
        <begin position="110"/>
        <end position="131"/>
    </location>
</feature>
<reference evidence="2" key="2">
    <citation type="journal article" date="2021" name="PeerJ">
        <title>Extensive microbial diversity within the chicken gut microbiome revealed by metagenomics and culture.</title>
        <authorList>
            <person name="Gilroy R."/>
            <person name="Ravi A."/>
            <person name="Getino M."/>
            <person name="Pursley I."/>
            <person name="Horton D.L."/>
            <person name="Alikhan N.F."/>
            <person name="Baker D."/>
            <person name="Gharbi K."/>
            <person name="Hall N."/>
            <person name="Watson M."/>
            <person name="Adriaenssens E.M."/>
            <person name="Foster-Nyarko E."/>
            <person name="Jarju S."/>
            <person name="Secka A."/>
            <person name="Antonio M."/>
            <person name="Oren A."/>
            <person name="Chaudhuri R.R."/>
            <person name="La Ragione R."/>
            <person name="Hildebrand F."/>
            <person name="Pallen M.J."/>
        </authorList>
    </citation>
    <scope>NUCLEOTIDE SEQUENCE</scope>
    <source>
        <strain evidence="2">C6-149</strain>
    </source>
</reference>
<sequence length="183" mass="20049">MYKSSNSLRNITFAAIFAAIDYILAMFQIHIPSPIGRPFIDLGYTFVVIGTLFLGYKYGLISGIIGLVLFDLLNGYAAHTYLTVMEVVIIASVGWLMFKTMHFSPKISKIILIGIATGLSKIIAGFLRYVIEGLIIGMQGKKLIAMAALSMPASIVTGIAMFVTVPLFFNFLNKVMKIVIPTN</sequence>
<dbReference type="Gene3D" id="1.10.1760.20">
    <property type="match status" value="1"/>
</dbReference>
<feature type="transmembrane region" description="Helical" evidence="1">
    <location>
        <begin position="43"/>
        <end position="70"/>
    </location>
</feature>
<dbReference type="AlphaFoldDB" id="A0A9D9E7I1"/>
<proteinExistence type="predicted"/>
<feature type="transmembrane region" description="Helical" evidence="1">
    <location>
        <begin position="12"/>
        <end position="31"/>
    </location>
</feature>
<accession>A0A9D9E7I1</accession>
<feature type="transmembrane region" description="Helical" evidence="1">
    <location>
        <begin position="76"/>
        <end position="98"/>
    </location>
</feature>
<keyword evidence="1" id="KW-0812">Transmembrane</keyword>
<dbReference type="Proteomes" id="UP000823614">
    <property type="component" value="Unassembled WGS sequence"/>
</dbReference>
<reference evidence="2" key="1">
    <citation type="submission" date="2020-10" db="EMBL/GenBank/DDBJ databases">
        <authorList>
            <person name="Gilroy R."/>
        </authorList>
    </citation>
    <scope>NUCLEOTIDE SEQUENCE</scope>
    <source>
        <strain evidence="2">C6-149</strain>
    </source>
</reference>
<name>A0A9D9E7I1_9LACO</name>
<dbReference type="GO" id="GO:0016020">
    <property type="term" value="C:membrane"/>
    <property type="evidence" value="ECO:0007669"/>
    <property type="project" value="InterPro"/>
</dbReference>
<comment type="caution">
    <text evidence="2">The sequence shown here is derived from an EMBL/GenBank/DDBJ whole genome shotgun (WGS) entry which is preliminary data.</text>
</comment>
<evidence type="ECO:0000313" key="2">
    <source>
        <dbReference type="EMBL" id="MBO8441653.1"/>
    </source>
</evidence>